<dbReference type="EMBL" id="JAQQWE010000001">
    <property type="protein sequence ID" value="KAK7967616.1"/>
    <property type="molecule type" value="Genomic_DNA"/>
</dbReference>
<dbReference type="RefSeq" id="XP_066707008.1">
    <property type="nucleotide sequence ID" value="XM_066838115.1"/>
</dbReference>
<gene>
    <name evidence="2" type="ORF">PG986_001893</name>
</gene>
<keyword evidence="3" id="KW-1185">Reference proteome</keyword>
<feature type="region of interest" description="Disordered" evidence="1">
    <location>
        <begin position="143"/>
        <end position="181"/>
    </location>
</feature>
<sequence>MPNNLLAVKGPDGSAAVAIRQANYDGALSARGMLSVFSYGSSGSQYDGNSRVITSTYHSGTLKMFTTHVKQPTQPGDRPENTMTHLDSWALTGSIGSCRQGLTAYRNSLGWAKCQRDEAIKLANSRVRTRSVSSPTEFVEHTNEFSIENTTTLSSSEAVSTSQESKTSADELAMDAPTIKR</sequence>
<evidence type="ECO:0000313" key="3">
    <source>
        <dbReference type="Proteomes" id="UP001391051"/>
    </source>
</evidence>
<dbReference type="Proteomes" id="UP001391051">
    <property type="component" value="Unassembled WGS sequence"/>
</dbReference>
<organism evidence="2 3">
    <name type="scientific">Apiospora aurea</name>
    <dbReference type="NCBI Taxonomy" id="335848"/>
    <lineage>
        <taxon>Eukaryota</taxon>
        <taxon>Fungi</taxon>
        <taxon>Dikarya</taxon>
        <taxon>Ascomycota</taxon>
        <taxon>Pezizomycotina</taxon>
        <taxon>Sordariomycetes</taxon>
        <taxon>Xylariomycetidae</taxon>
        <taxon>Amphisphaeriales</taxon>
        <taxon>Apiosporaceae</taxon>
        <taxon>Apiospora</taxon>
    </lineage>
</organism>
<proteinExistence type="predicted"/>
<comment type="caution">
    <text evidence="2">The sequence shown here is derived from an EMBL/GenBank/DDBJ whole genome shotgun (WGS) entry which is preliminary data.</text>
</comment>
<accession>A0ABR1QY44</accession>
<protein>
    <submittedName>
        <fullName evidence="2">Uncharacterized protein</fullName>
    </submittedName>
</protein>
<reference evidence="2 3" key="1">
    <citation type="submission" date="2023-01" db="EMBL/GenBank/DDBJ databases">
        <title>Analysis of 21 Apiospora genomes using comparative genomics revels a genus with tremendous synthesis potential of carbohydrate active enzymes and secondary metabolites.</title>
        <authorList>
            <person name="Sorensen T."/>
        </authorList>
    </citation>
    <scope>NUCLEOTIDE SEQUENCE [LARGE SCALE GENOMIC DNA]</scope>
    <source>
        <strain evidence="2 3">CBS 24483</strain>
    </source>
</reference>
<evidence type="ECO:0000313" key="2">
    <source>
        <dbReference type="EMBL" id="KAK7967616.1"/>
    </source>
</evidence>
<name>A0ABR1QY44_9PEZI</name>
<dbReference type="GeneID" id="92071177"/>
<evidence type="ECO:0000256" key="1">
    <source>
        <dbReference type="SAM" id="MobiDB-lite"/>
    </source>
</evidence>
<feature type="compositionally biased region" description="Low complexity" evidence="1">
    <location>
        <begin position="150"/>
        <end position="165"/>
    </location>
</feature>